<dbReference type="EMBL" id="QICD01000001">
    <property type="protein sequence ID" value="RNL48960.1"/>
    <property type="molecule type" value="Genomic_DNA"/>
</dbReference>
<protein>
    <submittedName>
        <fullName evidence="1">Uncharacterized protein</fullName>
    </submittedName>
</protein>
<dbReference type="AlphaFoldDB" id="A0A3N0BKK3"/>
<gene>
    <name evidence="1" type="ORF">DMP08_00415</name>
</gene>
<sequence length="82" mass="8998">MRGKRTMPTASFRGSFVKDAGPWLSSAEGERGKRKTRGRLLICRVDSEGREEDLVNATIDRRKRGVGGRGAPFPPIFPVLAA</sequence>
<comment type="caution">
    <text evidence="1">The sequence shown here is derived from an EMBL/GenBank/DDBJ whole genome shotgun (WGS) entry which is preliminary data.</text>
</comment>
<evidence type="ECO:0000313" key="2">
    <source>
        <dbReference type="Proteomes" id="UP000278632"/>
    </source>
</evidence>
<reference evidence="2" key="1">
    <citation type="submission" date="2018-05" db="EMBL/GenBank/DDBJ databases">
        <title>Genome Sequencing of selected type strains of the family Eggerthellaceae.</title>
        <authorList>
            <person name="Danylec N."/>
            <person name="Stoll D.A."/>
            <person name="Doetsch A."/>
            <person name="Huch M."/>
        </authorList>
    </citation>
    <scope>NUCLEOTIDE SEQUENCE [LARGE SCALE GENOMIC DNA]</scope>
    <source>
        <strain evidence="2">DSM 16106</strain>
    </source>
</reference>
<organism evidence="1 2">
    <name type="scientific">Paraeggerthella hongkongensis</name>
    <dbReference type="NCBI Taxonomy" id="230658"/>
    <lineage>
        <taxon>Bacteria</taxon>
        <taxon>Bacillati</taxon>
        <taxon>Actinomycetota</taxon>
        <taxon>Coriobacteriia</taxon>
        <taxon>Eggerthellales</taxon>
        <taxon>Eggerthellaceae</taxon>
        <taxon>Paraeggerthella</taxon>
    </lineage>
</organism>
<dbReference type="Proteomes" id="UP000278632">
    <property type="component" value="Unassembled WGS sequence"/>
</dbReference>
<keyword evidence="2" id="KW-1185">Reference proteome</keyword>
<name>A0A3N0BKK3_9ACTN</name>
<evidence type="ECO:0000313" key="1">
    <source>
        <dbReference type="EMBL" id="RNL48960.1"/>
    </source>
</evidence>
<proteinExistence type="predicted"/>
<accession>A0A3N0BKK3</accession>